<gene>
    <name evidence="1" type="ORF">FHP25_24925</name>
</gene>
<evidence type="ECO:0000313" key="1">
    <source>
        <dbReference type="EMBL" id="TXL72542.1"/>
    </source>
</evidence>
<sequence length="84" mass="9439">MNHDPDIEADDRVCVVGWHKRPIFILAVGFDTAPPAICIHLDADTAWGSFLGCVSRGRPVTCRYGELERGWHPDRGFTFLDPED</sequence>
<dbReference type="AlphaFoldDB" id="A0A5C8PG90"/>
<protein>
    <submittedName>
        <fullName evidence="1">Uncharacterized protein</fullName>
    </submittedName>
</protein>
<dbReference type="EMBL" id="VDUZ01000032">
    <property type="protein sequence ID" value="TXL72542.1"/>
    <property type="molecule type" value="Genomic_DNA"/>
</dbReference>
<accession>A0A5C8PG90</accession>
<dbReference type="Proteomes" id="UP000321638">
    <property type="component" value="Unassembled WGS sequence"/>
</dbReference>
<organism evidence="1 2">
    <name type="scientific">Vineibacter terrae</name>
    <dbReference type="NCBI Taxonomy" id="2586908"/>
    <lineage>
        <taxon>Bacteria</taxon>
        <taxon>Pseudomonadati</taxon>
        <taxon>Pseudomonadota</taxon>
        <taxon>Alphaproteobacteria</taxon>
        <taxon>Hyphomicrobiales</taxon>
        <taxon>Vineibacter</taxon>
    </lineage>
</organism>
<proteinExistence type="predicted"/>
<reference evidence="1 2" key="1">
    <citation type="submission" date="2019-06" db="EMBL/GenBank/DDBJ databases">
        <title>New taxonomy in bacterial strain CC-CFT640, isolated from vineyard.</title>
        <authorList>
            <person name="Lin S.-Y."/>
            <person name="Tsai C.-F."/>
            <person name="Young C.-C."/>
        </authorList>
    </citation>
    <scope>NUCLEOTIDE SEQUENCE [LARGE SCALE GENOMIC DNA]</scope>
    <source>
        <strain evidence="1 2">CC-CFT640</strain>
    </source>
</reference>
<comment type="caution">
    <text evidence="1">The sequence shown here is derived from an EMBL/GenBank/DDBJ whole genome shotgun (WGS) entry which is preliminary data.</text>
</comment>
<name>A0A5C8PG90_9HYPH</name>
<keyword evidence="2" id="KW-1185">Reference proteome</keyword>
<evidence type="ECO:0000313" key="2">
    <source>
        <dbReference type="Proteomes" id="UP000321638"/>
    </source>
</evidence>
<dbReference type="RefSeq" id="WP_147849701.1">
    <property type="nucleotide sequence ID" value="NZ_VDUZ01000032.1"/>
</dbReference>